<dbReference type="Proteomes" id="UP000683139">
    <property type="component" value="Unassembled WGS sequence"/>
</dbReference>
<evidence type="ECO:0000313" key="4">
    <source>
        <dbReference type="Proteomes" id="UP000683139"/>
    </source>
</evidence>
<dbReference type="InterPro" id="IPR051465">
    <property type="entry name" value="Cell_Envelope_Struct_Comp"/>
</dbReference>
<feature type="domain" description="SLH" evidence="2">
    <location>
        <begin position="738"/>
        <end position="794"/>
    </location>
</feature>
<dbReference type="InterPro" id="IPR001119">
    <property type="entry name" value="SLH_dom"/>
</dbReference>
<feature type="domain" description="SLH" evidence="2">
    <location>
        <begin position="674"/>
        <end position="732"/>
    </location>
</feature>
<keyword evidence="1" id="KW-0732">Signal</keyword>
<dbReference type="PROSITE" id="PS51272">
    <property type="entry name" value="SLH"/>
    <property type="match status" value="3"/>
</dbReference>
<proteinExistence type="predicted"/>
<dbReference type="Pfam" id="PF00395">
    <property type="entry name" value="SLH"/>
    <property type="match status" value="3"/>
</dbReference>
<sequence>MKKKALLTSAVALVTASAMAFSPVSYKVIDKAYAASPEVVEAADKLAAVFEQLNSDELLHVPYDAAVAQFNTDAAGLFNIQNNLPNLYQALDSGDYDVAAVQQSLVELVQQLAKDYSSKSANLGDISDDLRTKFNAFKQAIAPESELNLTDLAKLLDELETKLLAEIAELDFSKITDANFANELLNSLLEIAEAEWAEPSNGFVEVLQGLYGEGNDGFEALKADFETFKDNNKATLNTDTYKKGAAALALSYAKYYLAQEGNQPLQSYYYGSSVTLQPDFFGVSGLPLSALKWSASNTSNNADIDFVDGYLVLNPGSYGQVTVSATIKEITKIPLTAAFEGVQLFSQTVSVGATPPTSGGGVIVSDLTLVSDYQAKADALAGKVADFLKANPDLYNNTLKLNLTQLFEETLRQALLVQAAGAVTVNNGVSTLNVTPAQMGNIYNNQLDYVLNASKKALEDNKLTLKPAPALIYNIGVTANGEFNLSKDLIDSLTSKGIAVTGLKSGDAVVEVVLDQLKGASKLVIKKAESKVTGAKSDTYTLAVTDADGKEVVGFEKAHRVTLPVNGSSNVTVAKVAGDSLTYVGGQYDAATRTITFYTNELGDFVVVENSASFNDIANLNWAKDKIQLLADKGLLLGKGNGKFDPNGNVTRAEFTTMLVRAFNLNASTELTFNDVSENAWYHDAISAAKAYGIVNGRSASVFDPNAKITREEMASMAANALKAVLEFENPSNVEELLSKFVDGDKVVAVHRTNVAMLKNEAIIQGKGKNNYDPKGTATRAEAAVVLASLVDLR</sequence>
<dbReference type="PANTHER" id="PTHR43308:SF5">
    <property type="entry name" value="S-LAYER PROTEIN _ PEPTIDOGLYCAN ENDO-BETA-N-ACETYLGLUCOSAMINIDASE"/>
    <property type="match status" value="1"/>
</dbReference>
<gene>
    <name evidence="3" type="ORF">J40TS1_21350</name>
</gene>
<evidence type="ECO:0000259" key="2">
    <source>
        <dbReference type="PROSITE" id="PS51272"/>
    </source>
</evidence>
<feature type="domain" description="SLH" evidence="2">
    <location>
        <begin position="610"/>
        <end position="673"/>
    </location>
</feature>
<dbReference type="RefSeq" id="WP_213514793.1">
    <property type="nucleotide sequence ID" value="NZ_BOSE01000003.1"/>
</dbReference>
<feature type="chain" id="PRO_5037018966" description="SLH domain-containing protein" evidence="1">
    <location>
        <begin position="21"/>
        <end position="794"/>
    </location>
</feature>
<feature type="signal peptide" evidence="1">
    <location>
        <begin position="1"/>
        <end position="20"/>
    </location>
</feature>
<evidence type="ECO:0000256" key="1">
    <source>
        <dbReference type="SAM" id="SignalP"/>
    </source>
</evidence>
<comment type="caution">
    <text evidence="3">The sequence shown here is derived from an EMBL/GenBank/DDBJ whole genome shotgun (WGS) entry which is preliminary data.</text>
</comment>
<organism evidence="3 4">
    <name type="scientific">Paenibacillus montaniterrae</name>
    <dbReference type="NCBI Taxonomy" id="429341"/>
    <lineage>
        <taxon>Bacteria</taxon>
        <taxon>Bacillati</taxon>
        <taxon>Bacillota</taxon>
        <taxon>Bacilli</taxon>
        <taxon>Bacillales</taxon>
        <taxon>Paenibacillaceae</taxon>
        <taxon>Paenibacillus</taxon>
    </lineage>
</organism>
<dbReference type="PANTHER" id="PTHR43308">
    <property type="entry name" value="OUTER MEMBRANE PROTEIN ALPHA-RELATED"/>
    <property type="match status" value="1"/>
</dbReference>
<dbReference type="EMBL" id="BOSE01000003">
    <property type="protein sequence ID" value="GIP16493.1"/>
    <property type="molecule type" value="Genomic_DNA"/>
</dbReference>
<accession>A0A920CYK9</accession>
<keyword evidence="4" id="KW-1185">Reference proteome</keyword>
<name>A0A920CYK9_9BACL</name>
<dbReference type="AlphaFoldDB" id="A0A920CYK9"/>
<protein>
    <recommendedName>
        <fullName evidence="2">SLH domain-containing protein</fullName>
    </recommendedName>
</protein>
<reference evidence="3" key="1">
    <citation type="submission" date="2021-03" db="EMBL/GenBank/DDBJ databases">
        <title>Antimicrobial resistance genes in bacteria isolated from Japanese honey, and their potential for conferring macrolide and lincosamide resistance in the American foulbrood pathogen Paenibacillus larvae.</title>
        <authorList>
            <person name="Okamoto M."/>
            <person name="Kumagai M."/>
            <person name="Kanamori H."/>
            <person name="Takamatsu D."/>
        </authorList>
    </citation>
    <scope>NUCLEOTIDE SEQUENCE</scope>
    <source>
        <strain evidence="3">J40TS1</strain>
    </source>
</reference>
<evidence type="ECO:0000313" key="3">
    <source>
        <dbReference type="EMBL" id="GIP16493.1"/>
    </source>
</evidence>